<evidence type="ECO:0000313" key="1">
    <source>
        <dbReference type="EMBL" id="KAJ4719149.1"/>
    </source>
</evidence>
<gene>
    <name evidence="1" type="ORF">OWV82_010764</name>
</gene>
<dbReference type="Proteomes" id="UP001164539">
    <property type="component" value="Chromosome 5"/>
</dbReference>
<sequence>MKAEDLQSFLHKVWQPEHQWRMTPLARGFFDIHFSDEVDIRKVWGSGSCTLPQGMFRLYQWQQNFNPYDPKIQSQVQLWIRLHGLSLEYWHPQILMTIARGVGIPLQINQATRDMKYGFYAHILVEADLSKPLPDFITVELPNYEFDVEVHYENLPTKCNGCNRFGHADHQCRRRTKSNIQNTNKTADPKQIHKTTQSKPPEVEMTNKWLTIKNQTQFIILRQ</sequence>
<comment type="caution">
    <text evidence="1">The sequence shown here is derived from an EMBL/GenBank/DDBJ whole genome shotgun (WGS) entry which is preliminary data.</text>
</comment>
<proteinExistence type="predicted"/>
<evidence type="ECO:0000313" key="2">
    <source>
        <dbReference type="Proteomes" id="UP001164539"/>
    </source>
</evidence>
<reference evidence="1 2" key="1">
    <citation type="journal article" date="2023" name="Science">
        <title>Complex scaffold remodeling in plant triterpene biosynthesis.</title>
        <authorList>
            <person name="De La Pena R."/>
            <person name="Hodgson H."/>
            <person name="Liu J.C."/>
            <person name="Stephenson M.J."/>
            <person name="Martin A.C."/>
            <person name="Owen C."/>
            <person name="Harkess A."/>
            <person name="Leebens-Mack J."/>
            <person name="Jimenez L.E."/>
            <person name="Osbourn A."/>
            <person name="Sattely E.S."/>
        </authorList>
    </citation>
    <scope>NUCLEOTIDE SEQUENCE [LARGE SCALE GENOMIC DNA]</scope>
    <source>
        <strain evidence="2">cv. JPN11</strain>
        <tissue evidence="1">Leaf</tissue>
    </source>
</reference>
<dbReference type="EMBL" id="CM051398">
    <property type="protein sequence ID" value="KAJ4719149.1"/>
    <property type="molecule type" value="Genomic_DNA"/>
</dbReference>
<accession>A0ACC1Y7U2</accession>
<name>A0ACC1Y7U2_MELAZ</name>
<protein>
    <submittedName>
        <fullName evidence="1">DUF4283 domain protein</fullName>
    </submittedName>
</protein>
<keyword evidence="2" id="KW-1185">Reference proteome</keyword>
<organism evidence="1 2">
    <name type="scientific">Melia azedarach</name>
    <name type="common">Chinaberry tree</name>
    <dbReference type="NCBI Taxonomy" id="155640"/>
    <lineage>
        <taxon>Eukaryota</taxon>
        <taxon>Viridiplantae</taxon>
        <taxon>Streptophyta</taxon>
        <taxon>Embryophyta</taxon>
        <taxon>Tracheophyta</taxon>
        <taxon>Spermatophyta</taxon>
        <taxon>Magnoliopsida</taxon>
        <taxon>eudicotyledons</taxon>
        <taxon>Gunneridae</taxon>
        <taxon>Pentapetalae</taxon>
        <taxon>rosids</taxon>
        <taxon>malvids</taxon>
        <taxon>Sapindales</taxon>
        <taxon>Meliaceae</taxon>
        <taxon>Melia</taxon>
    </lineage>
</organism>